<proteinExistence type="predicted"/>
<dbReference type="EMBL" id="BPLR01003487">
    <property type="protein sequence ID" value="GIX85160.1"/>
    <property type="molecule type" value="Genomic_DNA"/>
</dbReference>
<organism evidence="2 3">
    <name type="scientific">Caerostris extrusa</name>
    <name type="common">Bark spider</name>
    <name type="synonym">Caerostris bankana</name>
    <dbReference type="NCBI Taxonomy" id="172846"/>
    <lineage>
        <taxon>Eukaryota</taxon>
        <taxon>Metazoa</taxon>
        <taxon>Ecdysozoa</taxon>
        <taxon>Arthropoda</taxon>
        <taxon>Chelicerata</taxon>
        <taxon>Arachnida</taxon>
        <taxon>Araneae</taxon>
        <taxon>Araneomorphae</taxon>
        <taxon>Entelegynae</taxon>
        <taxon>Araneoidea</taxon>
        <taxon>Araneidae</taxon>
        <taxon>Caerostris</taxon>
    </lineage>
</organism>
<dbReference type="AlphaFoldDB" id="A0AAV4NN15"/>
<comment type="caution">
    <text evidence="2">The sequence shown here is derived from an EMBL/GenBank/DDBJ whole genome shotgun (WGS) entry which is preliminary data.</text>
</comment>
<dbReference type="Proteomes" id="UP001054945">
    <property type="component" value="Unassembled WGS sequence"/>
</dbReference>
<evidence type="ECO:0000256" key="1">
    <source>
        <dbReference type="SAM" id="Phobius"/>
    </source>
</evidence>
<evidence type="ECO:0000313" key="3">
    <source>
        <dbReference type="Proteomes" id="UP001054945"/>
    </source>
</evidence>
<reference evidence="2 3" key="1">
    <citation type="submission" date="2021-06" db="EMBL/GenBank/DDBJ databases">
        <title>Caerostris extrusa draft genome.</title>
        <authorList>
            <person name="Kono N."/>
            <person name="Arakawa K."/>
        </authorList>
    </citation>
    <scope>NUCLEOTIDE SEQUENCE [LARGE SCALE GENOMIC DNA]</scope>
</reference>
<sequence>MHTDMEQYPLKIHGVPLTKLKKVWIIYSCVIHVVSIIVKNWPKIMDKDIEQSFFYFAGGGLGNVSTGFPTSGRRSLRKLWRSSNINKCWCRRMVPKKTDIDK</sequence>
<feature type="transmembrane region" description="Helical" evidence="1">
    <location>
        <begin position="23"/>
        <end position="41"/>
    </location>
</feature>
<keyword evidence="1" id="KW-0812">Transmembrane</keyword>
<keyword evidence="3" id="KW-1185">Reference proteome</keyword>
<accession>A0AAV4NN15</accession>
<protein>
    <submittedName>
        <fullName evidence="2">Uncharacterized protein</fullName>
    </submittedName>
</protein>
<keyword evidence="1" id="KW-0472">Membrane</keyword>
<evidence type="ECO:0000313" key="2">
    <source>
        <dbReference type="EMBL" id="GIX85160.1"/>
    </source>
</evidence>
<keyword evidence="1" id="KW-1133">Transmembrane helix</keyword>
<gene>
    <name evidence="2" type="ORF">CEXT_786321</name>
</gene>
<name>A0AAV4NN15_CAEEX</name>